<keyword evidence="3" id="KW-0963">Cytoplasm</keyword>
<name>A0ABQ8DSW5_BRANA</name>
<accession>A0ABQ8DSW5</accession>
<reference evidence="5 6" key="1">
    <citation type="submission" date="2021-05" db="EMBL/GenBank/DDBJ databases">
        <title>Genome Assembly of Synthetic Allotetraploid Brassica napus Reveals Homoeologous Exchanges between Subgenomes.</title>
        <authorList>
            <person name="Davis J.T."/>
        </authorList>
    </citation>
    <scope>NUCLEOTIDE SEQUENCE [LARGE SCALE GENOMIC DNA]</scope>
    <source>
        <strain evidence="6">cv. Da-Ae</strain>
        <tissue evidence="5">Seedling</tissue>
    </source>
</reference>
<evidence type="ECO:0000256" key="2">
    <source>
        <dbReference type="ARBA" id="ARBA00023186"/>
    </source>
</evidence>
<keyword evidence="6" id="KW-1185">Reference proteome</keyword>
<dbReference type="PANTHER" id="PTHR21500">
    <property type="entry name" value="TUBULIN-SPECIFIC CHAPERONE A"/>
    <property type="match status" value="1"/>
</dbReference>
<evidence type="ECO:0000256" key="4">
    <source>
        <dbReference type="SAM" id="MobiDB-lite"/>
    </source>
</evidence>
<feature type="region of interest" description="Disordered" evidence="4">
    <location>
        <begin position="50"/>
        <end position="81"/>
    </location>
</feature>
<dbReference type="InterPro" id="IPR036126">
    <property type="entry name" value="TBCA_sf"/>
</dbReference>
<sequence>TAAMKDKGADPYDLKQQENVLGESRMMIPDCHKRLEAALADLKSTLAESEVKEGPEVEDAKKTVEEVEKQFPQKMPDLAIQ</sequence>
<feature type="non-terminal residue" evidence="5">
    <location>
        <position position="1"/>
    </location>
</feature>
<evidence type="ECO:0000313" key="5">
    <source>
        <dbReference type="EMBL" id="KAH0932454.1"/>
    </source>
</evidence>
<keyword evidence="3" id="KW-0206">Cytoskeleton</keyword>
<organism evidence="5 6">
    <name type="scientific">Brassica napus</name>
    <name type="common">Rape</name>
    <dbReference type="NCBI Taxonomy" id="3708"/>
    <lineage>
        <taxon>Eukaryota</taxon>
        <taxon>Viridiplantae</taxon>
        <taxon>Streptophyta</taxon>
        <taxon>Embryophyta</taxon>
        <taxon>Tracheophyta</taxon>
        <taxon>Spermatophyta</taxon>
        <taxon>Magnoliopsida</taxon>
        <taxon>eudicotyledons</taxon>
        <taxon>Gunneridae</taxon>
        <taxon>Pentapetalae</taxon>
        <taxon>rosids</taxon>
        <taxon>malvids</taxon>
        <taxon>Brassicales</taxon>
        <taxon>Brassicaceae</taxon>
        <taxon>Brassiceae</taxon>
        <taxon>Brassica</taxon>
    </lineage>
</organism>
<comment type="similarity">
    <text evidence="1 3">Belongs to the TBCA family.</text>
</comment>
<dbReference type="Gene3D" id="1.20.58.90">
    <property type="match status" value="1"/>
</dbReference>
<proteinExistence type="inferred from homology"/>
<dbReference type="EMBL" id="JAGKQM010000003">
    <property type="protein sequence ID" value="KAH0932454.1"/>
    <property type="molecule type" value="Genomic_DNA"/>
</dbReference>
<evidence type="ECO:0000256" key="3">
    <source>
        <dbReference type="RuleBase" id="RU364030"/>
    </source>
</evidence>
<dbReference type="SUPFAM" id="SSF46988">
    <property type="entry name" value="Tubulin chaperone cofactor A"/>
    <property type="match status" value="1"/>
</dbReference>
<dbReference type="Pfam" id="PF02970">
    <property type="entry name" value="TBCA"/>
    <property type="match status" value="1"/>
</dbReference>
<gene>
    <name evidence="5" type="ORF">HID58_009571</name>
</gene>
<feature type="compositionally biased region" description="Basic and acidic residues" evidence="4">
    <location>
        <begin position="50"/>
        <end position="71"/>
    </location>
</feature>
<comment type="subcellular location">
    <subcellularLocation>
        <location evidence="3">Cytoplasm</location>
        <location evidence="3">Cytoskeleton</location>
    </subcellularLocation>
</comment>
<keyword evidence="2 3" id="KW-0143">Chaperone</keyword>
<comment type="subunit">
    <text evidence="3">Supercomplex made of cofactors A to E. Cofactors A and D function by capturing and stabilizing tubulin in a quasi-native conformation. Cofactor E binds to the cofactor D-tubulin complex; interaction with cofactor C then causes the release of tubulin polypeptides that are committed to the native state.</text>
</comment>
<dbReference type="Proteomes" id="UP000824890">
    <property type="component" value="Unassembled WGS sequence"/>
</dbReference>
<dbReference type="PANTHER" id="PTHR21500:SF0">
    <property type="entry name" value="TUBULIN-SPECIFIC CHAPERONE A"/>
    <property type="match status" value="1"/>
</dbReference>
<keyword evidence="3" id="KW-0493">Microtubule</keyword>
<evidence type="ECO:0000313" key="6">
    <source>
        <dbReference type="Proteomes" id="UP000824890"/>
    </source>
</evidence>
<protein>
    <recommendedName>
        <fullName evidence="3">Tubulin-specific chaperone A</fullName>
    </recommendedName>
</protein>
<evidence type="ECO:0000256" key="1">
    <source>
        <dbReference type="ARBA" id="ARBA00006806"/>
    </source>
</evidence>
<dbReference type="InterPro" id="IPR004226">
    <property type="entry name" value="TBCA"/>
</dbReference>
<comment type="caution">
    <text evidence="5">The sequence shown here is derived from an EMBL/GenBank/DDBJ whole genome shotgun (WGS) entry which is preliminary data.</text>
</comment>